<dbReference type="EMBL" id="CP118247">
    <property type="protein sequence ID" value="WDR04751.1"/>
    <property type="molecule type" value="Genomic_DNA"/>
</dbReference>
<evidence type="ECO:0000256" key="1">
    <source>
        <dbReference type="ARBA" id="ARBA00005007"/>
    </source>
</evidence>
<reference evidence="2 3" key="1">
    <citation type="submission" date="2023-02" db="EMBL/GenBank/DDBJ databases">
        <title>Devosia chondri sp. nov., isolated from the phycosphere of marine algae.</title>
        <authorList>
            <person name="Kim J.M."/>
            <person name="Lee J.K."/>
            <person name="Choi B.J."/>
            <person name="Bayburt H."/>
            <person name="Jeon C.O."/>
        </authorList>
    </citation>
    <scope>NUCLEOTIDE SEQUENCE [LARGE SCALE GENOMIC DNA]</scope>
    <source>
        <strain evidence="2 3">G2-5</strain>
    </source>
</reference>
<evidence type="ECO:0000313" key="3">
    <source>
        <dbReference type="Proteomes" id="UP001222118"/>
    </source>
</evidence>
<dbReference type="PANTHER" id="PTHR32502:SF2">
    <property type="entry name" value="D-TAGATOSE-1,6-BISPHOSPHATE ALDOLASE SUBUNIT KBAZ"/>
    <property type="match status" value="1"/>
</dbReference>
<dbReference type="SUPFAM" id="SSF51569">
    <property type="entry name" value="Aldolase"/>
    <property type="match status" value="1"/>
</dbReference>
<evidence type="ECO:0000313" key="2">
    <source>
        <dbReference type="EMBL" id="WDR04751.1"/>
    </source>
</evidence>
<accession>A0ABY7YTW2</accession>
<comment type="pathway">
    <text evidence="1">Carbohydrate metabolism.</text>
</comment>
<dbReference type="Pfam" id="PF08013">
    <property type="entry name" value="GatZ_KbaZ-like"/>
    <property type="match status" value="1"/>
</dbReference>
<dbReference type="InterPro" id="IPR050303">
    <property type="entry name" value="GatZ_KbaZ_carbometab"/>
</dbReference>
<dbReference type="PIRSF" id="PIRSF009264">
    <property type="entry name" value="TagBP_ald_AgaZ"/>
    <property type="match status" value="1"/>
</dbReference>
<sequence length="428" mass="46019">MSRLSPHPLLALRKSRDAGRPVGLVSVCSAHPLVLEAALTEARDSGSVALIEATCNQVNQDGGYTGMRPDDFSARVRALADLIGLPRDRIVLGGDHLGPNPWTRLPAATAMARAGVMVAAYVAAGFEKIHLDCSMRCADDPAQLTDALIAERAGQLCAIAEQAAARLGTTPYYVVGTEVPPPGGAIEVETSLAITTPEAVRDTIGLHQDAFSRHGVATATARIIGVVVQPGVEFGSTSVHFYDRAAAVALPPVLDEFPGLLFEAHSTDYQRPGGLADLVSDGFGILKVGPWLTFAMREALYGLDAIRQAATPNSPMLSTTMERLMLARPAYWQRHYAGSEAQLRLARHYSYSDRIRYYWDEVDAQRAVTDLLSADYAIDETMISQYCGHIYDDVRASRTSSDPRSLVLASIGKVLSAYRLAVTGTLPL</sequence>
<dbReference type="Gene3D" id="3.20.20.70">
    <property type="entry name" value="Aldolase class I"/>
    <property type="match status" value="1"/>
</dbReference>
<name>A0ABY7YTW2_9HYPH</name>
<keyword evidence="3" id="KW-1185">Reference proteome</keyword>
<dbReference type="InterPro" id="IPR013785">
    <property type="entry name" value="Aldolase_TIM"/>
</dbReference>
<dbReference type="InterPro" id="IPR012062">
    <property type="entry name" value="GatZ/KbaZ-like"/>
</dbReference>
<proteinExistence type="predicted"/>
<gene>
    <name evidence="2" type="ORF">PSQ90_10535</name>
</gene>
<dbReference type="RefSeq" id="WP_282210272.1">
    <property type="nucleotide sequence ID" value="NZ_CP118247.1"/>
</dbReference>
<dbReference type="PANTHER" id="PTHR32502">
    <property type="entry name" value="N-ACETYLGALACTOSAMINE PERMEASE II COMPONENT-RELATED"/>
    <property type="match status" value="1"/>
</dbReference>
<organism evidence="2 3">
    <name type="scientific">Devosia rhodophyticola</name>
    <dbReference type="NCBI Taxonomy" id="3026423"/>
    <lineage>
        <taxon>Bacteria</taxon>
        <taxon>Pseudomonadati</taxon>
        <taxon>Pseudomonadota</taxon>
        <taxon>Alphaproteobacteria</taxon>
        <taxon>Hyphomicrobiales</taxon>
        <taxon>Devosiaceae</taxon>
        <taxon>Devosia</taxon>
    </lineage>
</organism>
<dbReference type="Proteomes" id="UP001222118">
    <property type="component" value="Chromosome"/>
</dbReference>
<protein>
    <submittedName>
        <fullName evidence="2">Class II D-tagatose-bisphosphate aldolase, non-catalytic subunit</fullName>
    </submittedName>
</protein>
<dbReference type="Gene3D" id="1.10.400.20">
    <property type="entry name" value="putative tagatose 6-phosphate kinase domain like"/>
    <property type="match status" value="1"/>
</dbReference>